<proteinExistence type="predicted"/>
<sequence length="227" mass="25600">MAAEGVALDSENAVIFEELDHGSSMAIGTSKSKRKKSQWCSAINCTNGRYECPGLSFFRFPRDEERCKKWVINCRRQDLLNKSPRNLYTSNVLYAVHFEDTQFTEPHKKNRLKPLKAVPTLFNIPNPPPKIANRRPGPKERVVMATEEENSALPIPTPTSEPVSDSPSPGSPSSMEQQRMLKLKKKIDSQRKRIERLQSSPSVASKQKEELATIKSLSANPNYTMGR</sequence>
<dbReference type="SMART" id="SM00692">
    <property type="entry name" value="DM3"/>
    <property type="match status" value="1"/>
</dbReference>
<evidence type="ECO:0000256" key="5">
    <source>
        <dbReference type="PROSITE-ProRule" id="PRU00309"/>
    </source>
</evidence>
<feature type="compositionally biased region" description="Polar residues" evidence="6">
    <location>
        <begin position="215"/>
        <end position="227"/>
    </location>
</feature>
<evidence type="ECO:0000259" key="7">
    <source>
        <dbReference type="PROSITE" id="PS50950"/>
    </source>
</evidence>
<evidence type="ECO:0000256" key="1">
    <source>
        <dbReference type="ARBA" id="ARBA00022723"/>
    </source>
</evidence>
<dbReference type="PANTHER" id="PTHR47696">
    <property type="entry name" value="THAP DOMAIN-CONTAINING PROTEIN 2"/>
    <property type="match status" value="1"/>
</dbReference>
<feature type="region of interest" description="Disordered" evidence="6">
    <location>
        <begin position="148"/>
        <end position="227"/>
    </location>
</feature>
<dbReference type="GO" id="GO:0003677">
    <property type="term" value="F:DNA binding"/>
    <property type="evidence" value="ECO:0007669"/>
    <property type="project" value="UniProtKB-UniRule"/>
</dbReference>
<dbReference type="PROSITE" id="PS50950">
    <property type="entry name" value="ZF_THAP"/>
    <property type="match status" value="1"/>
</dbReference>
<keyword evidence="1" id="KW-0479">Metal-binding</keyword>
<gene>
    <name evidence="8" type="ORF">ElyMa_006336700</name>
</gene>
<dbReference type="GO" id="GO:0008270">
    <property type="term" value="F:zinc ion binding"/>
    <property type="evidence" value="ECO:0007669"/>
    <property type="project" value="UniProtKB-KW"/>
</dbReference>
<dbReference type="InterPro" id="IPR006612">
    <property type="entry name" value="THAP_Znf"/>
</dbReference>
<dbReference type="SMART" id="SM00980">
    <property type="entry name" value="THAP"/>
    <property type="match status" value="1"/>
</dbReference>
<dbReference type="PANTHER" id="PTHR47696:SF1">
    <property type="entry name" value="THAP DOMAIN-CONTAINING PROTEIN 2"/>
    <property type="match status" value="1"/>
</dbReference>
<dbReference type="Pfam" id="PF05485">
    <property type="entry name" value="THAP"/>
    <property type="match status" value="1"/>
</dbReference>
<dbReference type="InterPro" id="IPR026521">
    <property type="entry name" value="THAP2"/>
</dbReference>
<organism evidence="8 9">
    <name type="scientific">Elysia marginata</name>
    <dbReference type="NCBI Taxonomy" id="1093978"/>
    <lineage>
        <taxon>Eukaryota</taxon>
        <taxon>Metazoa</taxon>
        <taxon>Spiralia</taxon>
        <taxon>Lophotrochozoa</taxon>
        <taxon>Mollusca</taxon>
        <taxon>Gastropoda</taxon>
        <taxon>Heterobranchia</taxon>
        <taxon>Euthyneura</taxon>
        <taxon>Panpulmonata</taxon>
        <taxon>Sacoglossa</taxon>
        <taxon>Placobranchoidea</taxon>
        <taxon>Plakobranchidae</taxon>
        <taxon>Elysia</taxon>
    </lineage>
</organism>
<comment type="caution">
    <text evidence="8">The sequence shown here is derived from an EMBL/GenBank/DDBJ whole genome shotgun (WGS) entry which is preliminary data.</text>
</comment>
<keyword evidence="3" id="KW-0862">Zinc</keyword>
<evidence type="ECO:0000256" key="4">
    <source>
        <dbReference type="ARBA" id="ARBA00023125"/>
    </source>
</evidence>
<name>A0AAV4HM85_9GAST</name>
<keyword evidence="4 5" id="KW-0238">DNA-binding</keyword>
<protein>
    <submittedName>
        <fullName evidence="8">52 kDa repressor of the inhibitor of the protein kinase</fullName>
    </submittedName>
</protein>
<dbReference type="SUPFAM" id="SSF57716">
    <property type="entry name" value="Glucocorticoid receptor-like (DNA-binding domain)"/>
    <property type="match status" value="1"/>
</dbReference>
<feature type="domain" description="THAP-type" evidence="7">
    <location>
        <begin position="35"/>
        <end position="122"/>
    </location>
</feature>
<dbReference type="EMBL" id="BMAT01012718">
    <property type="protein sequence ID" value="GFR97911.1"/>
    <property type="molecule type" value="Genomic_DNA"/>
</dbReference>
<reference evidence="8 9" key="1">
    <citation type="journal article" date="2021" name="Elife">
        <title>Chloroplast acquisition without the gene transfer in kleptoplastic sea slugs, Plakobranchus ocellatus.</title>
        <authorList>
            <person name="Maeda T."/>
            <person name="Takahashi S."/>
            <person name="Yoshida T."/>
            <person name="Shimamura S."/>
            <person name="Takaki Y."/>
            <person name="Nagai Y."/>
            <person name="Toyoda A."/>
            <person name="Suzuki Y."/>
            <person name="Arimoto A."/>
            <person name="Ishii H."/>
            <person name="Satoh N."/>
            <person name="Nishiyama T."/>
            <person name="Hasebe M."/>
            <person name="Maruyama T."/>
            <person name="Minagawa J."/>
            <person name="Obokata J."/>
            <person name="Shigenobu S."/>
        </authorList>
    </citation>
    <scope>NUCLEOTIDE SEQUENCE [LARGE SCALE GENOMIC DNA]</scope>
</reference>
<evidence type="ECO:0000313" key="9">
    <source>
        <dbReference type="Proteomes" id="UP000762676"/>
    </source>
</evidence>
<dbReference type="Proteomes" id="UP000762676">
    <property type="component" value="Unassembled WGS sequence"/>
</dbReference>
<evidence type="ECO:0000256" key="3">
    <source>
        <dbReference type="ARBA" id="ARBA00022833"/>
    </source>
</evidence>
<evidence type="ECO:0000313" key="8">
    <source>
        <dbReference type="EMBL" id="GFR97911.1"/>
    </source>
</evidence>
<feature type="compositionally biased region" description="Basic and acidic residues" evidence="6">
    <location>
        <begin position="186"/>
        <end position="196"/>
    </location>
</feature>
<keyword evidence="2 5" id="KW-0863">Zinc-finger</keyword>
<evidence type="ECO:0000256" key="2">
    <source>
        <dbReference type="ARBA" id="ARBA00022771"/>
    </source>
</evidence>
<keyword evidence="9" id="KW-1185">Reference proteome</keyword>
<accession>A0AAV4HM85</accession>
<evidence type="ECO:0000256" key="6">
    <source>
        <dbReference type="SAM" id="MobiDB-lite"/>
    </source>
</evidence>
<feature type="compositionally biased region" description="Low complexity" evidence="6">
    <location>
        <begin position="160"/>
        <end position="174"/>
    </location>
</feature>
<dbReference type="AlphaFoldDB" id="A0AAV4HM85"/>